<feature type="compositionally biased region" description="Basic and acidic residues" evidence="5">
    <location>
        <begin position="207"/>
        <end position="216"/>
    </location>
</feature>
<dbReference type="InterPro" id="IPR013083">
    <property type="entry name" value="Znf_RING/FYVE/PHD"/>
</dbReference>
<proteinExistence type="predicted"/>
<keyword evidence="8" id="KW-1185">Reference proteome</keyword>
<feature type="region of interest" description="Disordered" evidence="5">
    <location>
        <begin position="16"/>
        <end position="53"/>
    </location>
</feature>
<evidence type="ECO:0000256" key="4">
    <source>
        <dbReference type="PROSITE-ProRule" id="PRU00091"/>
    </source>
</evidence>
<reference evidence="7 8" key="3">
    <citation type="journal article" date="2015" name="Genome Announc.">
        <title>Draft Genome Sequence of the Archiascomycetous Yeast Saitoella complicata.</title>
        <authorList>
            <person name="Yamauchi K."/>
            <person name="Kondo S."/>
            <person name="Hamamoto M."/>
            <person name="Takahashi Y."/>
            <person name="Ogura Y."/>
            <person name="Hayashi T."/>
            <person name="Nishida H."/>
        </authorList>
    </citation>
    <scope>NUCLEOTIDE SEQUENCE [LARGE SCALE GENOMIC DNA]</scope>
    <source>
        <strain evidence="7 8">NRRL Y-17804</strain>
    </source>
</reference>
<reference evidence="7 8" key="1">
    <citation type="journal article" date="2011" name="J. Gen. Appl. Microbiol.">
        <title>Draft genome sequencing of the enigmatic yeast Saitoella complicata.</title>
        <authorList>
            <person name="Nishida H."/>
            <person name="Hamamoto M."/>
            <person name="Sugiyama J."/>
        </authorList>
    </citation>
    <scope>NUCLEOTIDE SEQUENCE [LARGE SCALE GENOMIC DNA]</scope>
    <source>
        <strain evidence="7 8">NRRL Y-17804</strain>
    </source>
</reference>
<accession>A0A0E9NKQ6</accession>
<feature type="region of interest" description="Disordered" evidence="5">
    <location>
        <begin position="87"/>
        <end position="166"/>
    </location>
</feature>
<feature type="region of interest" description="Disordered" evidence="5">
    <location>
        <begin position="257"/>
        <end position="278"/>
    </location>
</feature>
<dbReference type="AlphaFoldDB" id="A0A0E9NKQ6"/>
<keyword evidence="2 4" id="KW-0863">Zinc-finger</keyword>
<feature type="region of interest" description="Disordered" evidence="5">
    <location>
        <begin position="181"/>
        <end position="242"/>
    </location>
</feature>
<dbReference type="Gene3D" id="3.30.40.10">
    <property type="entry name" value="Zinc/RING finger domain, C3HC4 (zinc finger)"/>
    <property type="match status" value="1"/>
</dbReference>
<evidence type="ECO:0000256" key="1">
    <source>
        <dbReference type="ARBA" id="ARBA00022723"/>
    </source>
</evidence>
<dbReference type="InterPro" id="IPR011011">
    <property type="entry name" value="Znf_FYVE_PHD"/>
</dbReference>
<feature type="compositionally biased region" description="Polar residues" evidence="5">
    <location>
        <begin position="44"/>
        <end position="53"/>
    </location>
</feature>
<feature type="domain" description="FYVE-type" evidence="6">
    <location>
        <begin position="585"/>
        <end position="637"/>
    </location>
</feature>
<gene>
    <name evidence="7" type="ORF">G7K_4545-t1</name>
</gene>
<evidence type="ECO:0000259" key="6">
    <source>
        <dbReference type="PROSITE" id="PS50178"/>
    </source>
</evidence>
<dbReference type="SUPFAM" id="SSF57903">
    <property type="entry name" value="FYVE/PHD zinc finger"/>
    <property type="match status" value="1"/>
</dbReference>
<keyword evidence="1" id="KW-0479">Metal-binding</keyword>
<feature type="compositionally biased region" description="Acidic residues" evidence="5">
    <location>
        <begin position="88"/>
        <end position="103"/>
    </location>
</feature>
<dbReference type="PROSITE" id="PS50178">
    <property type="entry name" value="ZF_FYVE"/>
    <property type="match status" value="1"/>
</dbReference>
<dbReference type="InterPro" id="IPR017455">
    <property type="entry name" value="Znf_FYVE-rel"/>
</dbReference>
<reference evidence="7 8" key="2">
    <citation type="journal article" date="2014" name="J. Gen. Appl. Microbiol.">
        <title>The early diverging ascomycetous budding yeast Saitoella complicata has three histone deacetylases belonging to the Clr6, Hos2, and Rpd3 lineages.</title>
        <authorList>
            <person name="Nishida H."/>
            <person name="Matsumoto T."/>
            <person name="Kondo S."/>
            <person name="Hamamoto M."/>
            <person name="Yoshikawa H."/>
        </authorList>
    </citation>
    <scope>NUCLEOTIDE SEQUENCE [LARGE SCALE GENOMIC DNA]</scope>
    <source>
        <strain evidence="7 8">NRRL Y-17804</strain>
    </source>
</reference>
<organism evidence="7 8">
    <name type="scientific">Saitoella complicata (strain BCRC 22490 / CBS 7301 / JCM 7358 / NBRC 10748 / NRRL Y-17804)</name>
    <dbReference type="NCBI Taxonomy" id="698492"/>
    <lineage>
        <taxon>Eukaryota</taxon>
        <taxon>Fungi</taxon>
        <taxon>Dikarya</taxon>
        <taxon>Ascomycota</taxon>
        <taxon>Taphrinomycotina</taxon>
        <taxon>Taphrinomycotina incertae sedis</taxon>
        <taxon>Saitoella</taxon>
    </lineage>
</organism>
<evidence type="ECO:0000313" key="8">
    <source>
        <dbReference type="Proteomes" id="UP000033140"/>
    </source>
</evidence>
<feature type="compositionally biased region" description="Basic and acidic residues" evidence="5">
    <location>
        <begin position="104"/>
        <end position="113"/>
    </location>
</feature>
<keyword evidence="3" id="KW-0862">Zinc</keyword>
<evidence type="ECO:0000256" key="3">
    <source>
        <dbReference type="ARBA" id="ARBA00022833"/>
    </source>
</evidence>
<evidence type="ECO:0000256" key="2">
    <source>
        <dbReference type="ARBA" id="ARBA00022771"/>
    </source>
</evidence>
<feature type="compositionally biased region" description="Polar residues" evidence="5">
    <location>
        <begin position="126"/>
        <end position="136"/>
    </location>
</feature>
<dbReference type="RefSeq" id="XP_019023926.1">
    <property type="nucleotide sequence ID" value="XM_019170701.1"/>
</dbReference>
<feature type="compositionally biased region" description="Low complexity" evidence="5">
    <location>
        <begin position="190"/>
        <end position="201"/>
    </location>
</feature>
<dbReference type="Proteomes" id="UP000033140">
    <property type="component" value="Unassembled WGS sequence"/>
</dbReference>
<dbReference type="GO" id="GO:0008270">
    <property type="term" value="F:zinc ion binding"/>
    <property type="evidence" value="ECO:0007669"/>
    <property type="project" value="UniProtKB-KW"/>
</dbReference>
<feature type="compositionally biased region" description="Low complexity" evidence="5">
    <location>
        <begin position="221"/>
        <end position="234"/>
    </location>
</feature>
<protein>
    <recommendedName>
        <fullName evidence="6">FYVE-type domain-containing protein</fullName>
    </recommendedName>
</protein>
<feature type="region of interest" description="Disordered" evidence="5">
    <location>
        <begin position="649"/>
        <end position="673"/>
    </location>
</feature>
<name>A0A0E9NKQ6_SAICN</name>
<evidence type="ECO:0000313" key="7">
    <source>
        <dbReference type="EMBL" id="GAO50419.1"/>
    </source>
</evidence>
<comment type="caution">
    <text evidence="7">The sequence shown here is derived from an EMBL/GenBank/DDBJ whole genome shotgun (WGS) entry which is preliminary data.</text>
</comment>
<dbReference type="EMBL" id="BACD03000032">
    <property type="protein sequence ID" value="GAO50419.1"/>
    <property type="molecule type" value="Genomic_DNA"/>
</dbReference>
<feature type="compositionally biased region" description="Low complexity" evidence="5">
    <location>
        <begin position="257"/>
        <end position="272"/>
    </location>
</feature>
<evidence type="ECO:0000256" key="5">
    <source>
        <dbReference type="SAM" id="MobiDB-lite"/>
    </source>
</evidence>
<sequence>MLAGRHPALSILLPTAVPQAPPPTIREDDDPDMVFGELHDVPRPTTSAEPNQQTQRLRMMFSCPDFSAGTTRGLGGSRIFMPEVIKEEPEDAPTDVSSENEESDHERDNHEERTDNDDTEEAAPSWSHTVTTQSGSEGAVIGSIPITTSASRSRRGSLSEMSFQGRRTSLLSESLRVENVLQESKEPVHTPLTRPTTARPTTPTPLPKEDKTKKSGETAVSSSLSSSKSPNPSLAARPSPILRRRSSVINGKLHFNPSAPSVAAPATSTGTSFTDGAAPIMTNMRSRRNSSVDGKLYLHDTLERIEGRPKFKNEERETREFRAAAAVAEPELVVGKPVKAQLGRRSSTSALRDLVRTEPQRPKRGEVATLERRMPENVRALGSGGIRQPSVSVAQAEVKADFAVGNEEGEAGPSKGRRLGRKSSAASLRELVALKRGGIVVESSKPPTVADVERLDIPADTGDRRASAAFRREPEFTLTVPKVRRRPLRRWRSNLSVLLENDWEVETERYGCSPDEVKAKPPKKEGDVTTTPVRLWSFPEIIEPPQTPEELRSPNPTLEIIMPPGEDDDTEVQPFRIPSTHSSSSSLRPKCTRCNQTFHGLRKPFTCVGCSNDVCRACSSRAHASREKYRLRVCSTCSPDGIAQKLKAHAKGNAHRRNESWAPARVERKGTKERAKKGWGVKIVEAMLGNGNGWMSVLGSARGEEAVREVGQKVRLVNAGALTM</sequence>